<reference evidence="1" key="1">
    <citation type="submission" date="2022-10" db="EMBL/GenBank/DDBJ databases">
        <title>Culturing micro-colonial fungi from biological soil crusts in the Mojave desert and describing Neophaeococcomyces mojavensis, and introducing the new genera and species Taxawa tesnikishii.</title>
        <authorList>
            <person name="Kurbessoian T."/>
            <person name="Stajich J.E."/>
        </authorList>
    </citation>
    <scope>NUCLEOTIDE SEQUENCE</scope>
    <source>
        <strain evidence="1">JES_115</strain>
    </source>
</reference>
<proteinExistence type="predicted"/>
<dbReference type="Proteomes" id="UP001172680">
    <property type="component" value="Unassembled WGS sequence"/>
</dbReference>
<protein>
    <submittedName>
        <fullName evidence="1">Uncharacterized protein</fullName>
    </submittedName>
</protein>
<evidence type="ECO:0000313" key="1">
    <source>
        <dbReference type="EMBL" id="KAJ9634578.1"/>
    </source>
</evidence>
<dbReference type="EMBL" id="JAPDRP010000031">
    <property type="protein sequence ID" value="KAJ9634578.1"/>
    <property type="molecule type" value="Genomic_DNA"/>
</dbReference>
<organism evidence="1 2">
    <name type="scientific">Coniosporium tulheliwenetii</name>
    <dbReference type="NCBI Taxonomy" id="3383036"/>
    <lineage>
        <taxon>Eukaryota</taxon>
        <taxon>Fungi</taxon>
        <taxon>Dikarya</taxon>
        <taxon>Ascomycota</taxon>
        <taxon>Pezizomycotina</taxon>
        <taxon>Dothideomycetes</taxon>
        <taxon>Dothideomycetes incertae sedis</taxon>
        <taxon>Coniosporium</taxon>
    </lineage>
</organism>
<gene>
    <name evidence="1" type="ORF">H2199_008861</name>
</gene>
<accession>A0ACC2YH72</accession>
<comment type="caution">
    <text evidence="1">The sequence shown here is derived from an EMBL/GenBank/DDBJ whole genome shotgun (WGS) entry which is preliminary data.</text>
</comment>
<name>A0ACC2YH72_9PEZI</name>
<keyword evidence="2" id="KW-1185">Reference proteome</keyword>
<evidence type="ECO:0000313" key="2">
    <source>
        <dbReference type="Proteomes" id="UP001172680"/>
    </source>
</evidence>
<sequence>MSASPNGRPSRLPFTLVVFASTKPDGSRPNLTASTATIQSAAGTSAQVAANPTDSVPLLPASYRTPEDNVEVPRHDILTYLSHGSASGVVRKQIFVKPVPRFLLDVGFWEDHLLCKAGGNCKGPQSRVEEQKGKDSPTCDQCQLYRCALGFLLSYAALISYESDYDIAQQERLLPREVTWSLWVSLVEQLLDHRNLASIDKRYVYGELRLSRLNQIYRFRKGWLIRGYLNRYNQYSVFFRANFKQLITIFAYITIVLSAMQVGLATTKLQDNGRFQQAAYGFTIFSILAPLIALGIAASLFVLLFVANLIATLMYRKQSIVFQVRRSSPPRSPLDRVGSPASSRQGQQPTPEGIKVLAHGANADKIEVDIVAVHGLGAHPEFTWTTKIDPQRCPDRIQTGRCGHASCRSNWLVDLLPTDFPEADIMTFGYNADCFGGLVVKEALVQASIGQDYRDIRDATCGIIFLGTPHQGSGVSAIGALVAWLTTALLGSDMTQLVYLQKHGKELANLQARFAKSVVEGTKMFSFYETLPTCFCQISLGLVVNRDSAGLVGDSISVDKDHSGMNKCVDREDQLYNDICRAIQKILDNAGSRKKEQQAPIFMVPKTQIAIEYAYWLRDEHPEVSVFWVHASDSVRFHQALSQIASECNVPGREDGGDVSKLVKDWLEKKDRRPWLMIIDNADDGEIFFGHNREGPQSSAAIHWNANAAYLGSYVPECSHGSVLVTTRNKQVGVDLTRGLGVIEVEMMNQAEAISLVRTRLGDDHQDNELMADLVNELDKIPLALTQAAAFMQKNSLSIQEYLGILKTSDNARVDLLSQPFQSLGRDTEVSHAVTATWMVSFKQIRDQHPHASNLLSLMAFLNRQEILRHFFPTMKKAH</sequence>